<name>A0AB39BN14_9BACI</name>
<evidence type="ECO:0000313" key="1">
    <source>
        <dbReference type="EMBL" id="XDI35212.1"/>
    </source>
</evidence>
<dbReference type="AlphaFoldDB" id="A0AB39BN14"/>
<reference evidence="1" key="1">
    <citation type="submission" date="2024-07" db="EMBL/GenBank/DDBJ databases">
        <title>Identification and characteristics of an arsenic-resistant bacterial isolate, which belongs to a novel species.</title>
        <authorList>
            <person name="Juszczyk A."/>
            <person name="Kowalczyk A."/>
            <person name="Was K."/>
            <person name="Kosowicz W."/>
            <person name="Budzyn A."/>
            <person name="Latowski D."/>
        </authorList>
    </citation>
    <scope>NUCLEOTIDE SEQUENCE</scope>
    <source>
        <strain evidence="1">As8PL</strain>
        <plasmid evidence="1">unnamed</plasmid>
    </source>
</reference>
<dbReference type="RefSeq" id="WP_368502828.1">
    <property type="nucleotide sequence ID" value="NZ_CP162550.1"/>
</dbReference>
<geneLocation type="plasmid" evidence="1">
    <name>unnamed</name>
</geneLocation>
<accession>A0AB39BN14</accession>
<organism evidence="1">
    <name type="scientific">Alkalihalophilus sp. As8PL</name>
    <dbReference type="NCBI Taxonomy" id="3237103"/>
    <lineage>
        <taxon>Bacteria</taxon>
        <taxon>Bacillati</taxon>
        <taxon>Bacillota</taxon>
        <taxon>Bacilli</taxon>
        <taxon>Bacillales</taxon>
        <taxon>Bacillaceae</taxon>
        <taxon>Alkalihalophilus</taxon>
    </lineage>
</organism>
<dbReference type="GO" id="GO:0003677">
    <property type="term" value="F:DNA binding"/>
    <property type="evidence" value="ECO:0007669"/>
    <property type="project" value="UniProtKB-KW"/>
</dbReference>
<protein>
    <submittedName>
        <fullName evidence="1">DNA-binding protein</fullName>
    </submittedName>
</protein>
<sequence>MNAKAAAEILNVSLTTISTYIKEGILIPDNMDSWHIEGEYIIPDEQVSELKEKLYPGGLTTKQTSEYVGNGCKPYQILTAINKGELSVKVSNVLSKPVYYVQEDERLQQFKEKFLSKKNKSKKHFDSQQRIFLYQSYRNKQSGEMVRVMSIDKEEGYALNAMGERIPLTQLPLNYEPLTTYNIGKLNNRIGEVTFSFILPSHVRALTYTFIERIAEQSGVRNYSIEETDQKLIVKCKPFLIRFDEGSVDHELLEHAKRSLISGKLQERKEDFFFASTDRKVSLVLDEELFASMEEKAKFEGIDVENYIQEKLKQISKGDQVG</sequence>
<keyword evidence="1" id="KW-0238">DNA-binding</keyword>
<dbReference type="EMBL" id="CP162550">
    <property type="protein sequence ID" value="XDI35212.1"/>
    <property type="molecule type" value="Genomic_DNA"/>
</dbReference>
<proteinExistence type="predicted"/>
<gene>
    <name evidence="1" type="ORF">AB3N04_00385</name>
</gene>
<keyword evidence="1" id="KW-0614">Plasmid</keyword>